<dbReference type="InterPro" id="IPR003323">
    <property type="entry name" value="OTU_dom"/>
</dbReference>
<dbReference type="SUPFAM" id="SSF54001">
    <property type="entry name" value="Cysteine proteinases"/>
    <property type="match status" value="1"/>
</dbReference>
<accession>A0A6C0BYU6</accession>
<feature type="domain" description="OTU" evidence="1">
    <location>
        <begin position="32"/>
        <end position="191"/>
    </location>
</feature>
<organism evidence="2">
    <name type="scientific">viral metagenome</name>
    <dbReference type="NCBI Taxonomy" id="1070528"/>
    <lineage>
        <taxon>unclassified sequences</taxon>
        <taxon>metagenomes</taxon>
        <taxon>organismal metagenomes</taxon>
    </lineage>
</organism>
<dbReference type="PROSITE" id="PS50802">
    <property type="entry name" value="OTU"/>
    <property type="match status" value="1"/>
</dbReference>
<dbReference type="AlphaFoldDB" id="A0A6C0BYU6"/>
<evidence type="ECO:0000313" key="2">
    <source>
        <dbReference type="EMBL" id="QHS97575.1"/>
    </source>
</evidence>
<dbReference type="CDD" id="cd22744">
    <property type="entry name" value="OTU"/>
    <property type="match status" value="1"/>
</dbReference>
<dbReference type="Pfam" id="PF02338">
    <property type="entry name" value="OTU"/>
    <property type="match status" value="1"/>
</dbReference>
<name>A0A6C0BYU6_9ZZZZ</name>
<protein>
    <recommendedName>
        <fullName evidence="1">OTU domain-containing protein</fullName>
    </recommendedName>
</protein>
<dbReference type="Gene3D" id="3.90.70.80">
    <property type="match status" value="1"/>
</dbReference>
<reference evidence="2" key="1">
    <citation type="journal article" date="2020" name="Nature">
        <title>Giant virus diversity and host interactions through global metagenomics.</title>
        <authorList>
            <person name="Schulz F."/>
            <person name="Roux S."/>
            <person name="Paez-Espino D."/>
            <person name="Jungbluth S."/>
            <person name="Walsh D.A."/>
            <person name="Denef V.J."/>
            <person name="McMahon K.D."/>
            <person name="Konstantinidis K.T."/>
            <person name="Eloe-Fadrosh E.A."/>
            <person name="Kyrpides N.C."/>
            <person name="Woyke T."/>
        </authorList>
    </citation>
    <scope>NUCLEOTIDE SEQUENCE</scope>
    <source>
        <strain evidence="2">GVMAG-M-3300020182-33</strain>
    </source>
</reference>
<dbReference type="InterPro" id="IPR038765">
    <property type="entry name" value="Papain-like_cys_pep_sf"/>
</dbReference>
<sequence length="203" mass="22660">MQQLRDFQDLLHLAETRPGRMIKLPLQLLDTFSTLRVRADGNCLWYSIVAANLISQDMPIAEIRERDADGELRRMSRKLRNAIGAELWDEDSGNFKDKYKDFWAPGEEGTEGADTPVKYIELLIKGKIFGGELELFAVASLLQRSIVVVNVPCGIRTTAAHLVSIQPTTGSLDIPLLLFRSGLHFDAIYPHTSLSSDSVSMSL</sequence>
<evidence type="ECO:0000259" key="1">
    <source>
        <dbReference type="PROSITE" id="PS50802"/>
    </source>
</evidence>
<proteinExistence type="predicted"/>
<dbReference type="EMBL" id="MN739300">
    <property type="protein sequence ID" value="QHS97575.1"/>
    <property type="molecule type" value="Genomic_DNA"/>
</dbReference>